<gene>
    <name evidence="1" type="ORF">CSOL1703_00006842</name>
</gene>
<evidence type="ECO:0000313" key="2">
    <source>
        <dbReference type="Proteomes" id="UP000775872"/>
    </source>
</evidence>
<organism evidence="1 2">
    <name type="scientific">Clonostachys solani</name>
    <dbReference type="NCBI Taxonomy" id="160281"/>
    <lineage>
        <taxon>Eukaryota</taxon>
        <taxon>Fungi</taxon>
        <taxon>Dikarya</taxon>
        <taxon>Ascomycota</taxon>
        <taxon>Pezizomycotina</taxon>
        <taxon>Sordariomycetes</taxon>
        <taxon>Hypocreomycetidae</taxon>
        <taxon>Hypocreales</taxon>
        <taxon>Bionectriaceae</taxon>
        <taxon>Clonostachys</taxon>
    </lineage>
</organism>
<sequence length="109" mass="12042">MSWGLAAIEASRSPEVGAVSASRSSVLSIFVVLNLPFPTSTNLDRPEIQSFRGRESATSRAAFASQSRCSADFHMQGGQCLVECVRISKRDDTNSLTTYITYTRYREQL</sequence>
<proteinExistence type="predicted"/>
<comment type="caution">
    <text evidence="1">The sequence shown here is derived from an EMBL/GenBank/DDBJ whole genome shotgun (WGS) entry which is preliminary data.</text>
</comment>
<reference evidence="2" key="1">
    <citation type="submission" date="2019-06" db="EMBL/GenBank/DDBJ databases">
        <authorList>
            <person name="Broberg M."/>
        </authorList>
    </citation>
    <scope>NUCLEOTIDE SEQUENCE [LARGE SCALE GENOMIC DNA]</scope>
</reference>
<evidence type="ECO:0000313" key="1">
    <source>
        <dbReference type="EMBL" id="CAH0057071.1"/>
    </source>
</evidence>
<keyword evidence="2" id="KW-1185">Reference proteome</keyword>
<dbReference type="AlphaFoldDB" id="A0A9N9ZKB4"/>
<protein>
    <submittedName>
        <fullName evidence="1">Uncharacterized protein</fullName>
    </submittedName>
</protein>
<dbReference type="EMBL" id="CABFOC020000074">
    <property type="protein sequence ID" value="CAH0057071.1"/>
    <property type="molecule type" value="Genomic_DNA"/>
</dbReference>
<dbReference type="Proteomes" id="UP000775872">
    <property type="component" value="Unassembled WGS sequence"/>
</dbReference>
<reference evidence="1 2" key="2">
    <citation type="submission" date="2021-10" db="EMBL/GenBank/DDBJ databases">
        <authorList>
            <person name="Piombo E."/>
        </authorList>
    </citation>
    <scope>NUCLEOTIDE SEQUENCE [LARGE SCALE GENOMIC DNA]</scope>
</reference>
<accession>A0A9N9ZKB4</accession>
<name>A0A9N9ZKB4_9HYPO</name>